<evidence type="ECO:0000256" key="5">
    <source>
        <dbReference type="ARBA" id="ARBA00022801"/>
    </source>
</evidence>
<protein>
    <recommendedName>
        <fullName evidence="2">ubiquitinyl hydrolase 1</fullName>
        <ecNumber evidence="2">3.4.19.12</ecNumber>
    </recommendedName>
</protein>
<dbReference type="Gene3D" id="1.20.1300.20">
    <property type="entry name" value="Peptidase C65 Otubain, subdomain 2"/>
    <property type="match status" value="1"/>
</dbReference>
<keyword evidence="10" id="KW-1185">Reference proteome</keyword>
<evidence type="ECO:0000313" key="9">
    <source>
        <dbReference type="EMBL" id="KAK3372376.1"/>
    </source>
</evidence>
<dbReference type="GO" id="GO:0006508">
    <property type="term" value="P:proteolysis"/>
    <property type="evidence" value="ECO:0007669"/>
    <property type="project" value="UniProtKB-KW"/>
</dbReference>
<dbReference type="InterPro" id="IPR042467">
    <property type="entry name" value="Peptidase_C65_otubain_sub2"/>
</dbReference>
<dbReference type="AlphaFoldDB" id="A0AAE0KAK2"/>
<evidence type="ECO:0000256" key="7">
    <source>
        <dbReference type="SAM" id="MobiDB-lite"/>
    </source>
</evidence>
<dbReference type="Proteomes" id="UP001285441">
    <property type="component" value="Unassembled WGS sequence"/>
</dbReference>
<dbReference type="PANTHER" id="PTHR12931:SF15">
    <property type="entry name" value="UBIQUITIN THIOESTERASE OTUBAIN-LIKE"/>
    <property type="match status" value="1"/>
</dbReference>
<proteinExistence type="predicted"/>
<dbReference type="InterPro" id="IPR042468">
    <property type="entry name" value="Peptidase_C65_otubain_sub1"/>
</dbReference>
<evidence type="ECO:0000256" key="4">
    <source>
        <dbReference type="ARBA" id="ARBA00022786"/>
    </source>
</evidence>
<dbReference type="GO" id="GO:0005634">
    <property type="term" value="C:nucleus"/>
    <property type="evidence" value="ECO:0007669"/>
    <property type="project" value="TreeGrafter"/>
</dbReference>
<dbReference type="Gene3D" id="3.30.200.60">
    <property type="entry name" value="Peptidase C65 Otubain, subdomain 1"/>
    <property type="match status" value="1"/>
</dbReference>
<comment type="caution">
    <text evidence="9">The sequence shown here is derived from an EMBL/GenBank/DDBJ whole genome shotgun (WGS) entry which is preliminary data.</text>
</comment>
<reference evidence="9" key="2">
    <citation type="submission" date="2023-06" db="EMBL/GenBank/DDBJ databases">
        <authorList>
            <consortium name="Lawrence Berkeley National Laboratory"/>
            <person name="Haridas S."/>
            <person name="Hensen N."/>
            <person name="Bonometti L."/>
            <person name="Westerberg I."/>
            <person name="Brannstrom I.O."/>
            <person name="Guillou S."/>
            <person name="Cros-Aarteil S."/>
            <person name="Calhoun S."/>
            <person name="Kuo A."/>
            <person name="Mondo S."/>
            <person name="Pangilinan J."/>
            <person name="Riley R."/>
            <person name="LaButti K."/>
            <person name="Andreopoulos B."/>
            <person name="Lipzen A."/>
            <person name="Chen C."/>
            <person name="Yanf M."/>
            <person name="Daum C."/>
            <person name="Ng V."/>
            <person name="Clum A."/>
            <person name="Steindorff A."/>
            <person name="Ohm R."/>
            <person name="Martin F."/>
            <person name="Silar P."/>
            <person name="Natvig D."/>
            <person name="Lalanne C."/>
            <person name="Gautier V."/>
            <person name="Ament-velasquez S.L."/>
            <person name="Kruys A."/>
            <person name="Hutchinson M.I."/>
            <person name="Powell A.J."/>
            <person name="Barry K."/>
            <person name="Miller A.N."/>
            <person name="Grigoriev I.V."/>
            <person name="Debuchy R."/>
            <person name="Gladieux P."/>
            <person name="Thoren M.H."/>
            <person name="Johannesson H."/>
        </authorList>
    </citation>
    <scope>NUCLEOTIDE SEQUENCE</scope>
    <source>
        <strain evidence="9">CBS 232.78</strain>
    </source>
</reference>
<comment type="catalytic activity">
    <reaction evidence="1">
        <text>Thiol-dependent hydrolysis of ester, thioester, amide, peptide and isopeptide bonds formed by the C-terminal Gly of ubiquitin (a 76-residue protein attached to proteins as an intracellular targeting signal).</text>
        <dbReference type="EC" id="3.4.19.12"/>
    </reaction>
</comment>
<feature type="domain" description="OTU" evidence="8">
    <location>
        <begin position="187"/>
        <end position="399"/>
    </location>
</feature>
<evidence type="ECO:0000313" key="10">
    <source>
        <dbReference type="Proteomes" id="UP001285441"/>
    </source>
</evidence>
<feature type="compositionally biased region" description="Low complexity" evidence="7">
    <location>
        <begin position="92"/>
        <end position="120"/>
    </location>
</feature>
<name>A0AAE0KAK2_9PEZI</name>
<dbReference type="GO" id="GO:0071108">
    <property type="term" value="P:protein K48-linked deubiquitination"/>
    <property type="evidence" value="ECO:0007669"/>
    <property type="project" value="TreeGrafter"/>
</dbReference>
<dbReference type="GO" id="GO:0004843">
    <property type="term" value="F:cysteine-type deubiquitinase activity"/>
    <property type="evidence" value="ECO:0007669"/>
    <property type="project" value="UniProtKB-EC"/>
</dbReference>
<dbReference type="GO" id="GO:0043130">
    <property type="term" value="F:ubiquitin binding"/>
    <property type="evidence" value="ECO:0007669"/>
    <property type="project" value="TreeGrafter"/>
</dbReference>
<dbReference type="CDD" id="cd22749">
    <property type="entry name" value="Otubain_C65"/>
    <property type="match status" value="1"/>
</dbReference>
<accession>A0AAE0KAK2</accession>
<gene>
    <name evidence="9" type="ORF">B0H63DRAFT_401655</name>
</gene>
<feature type="region of interest" description="Disordered" evidence="7">
    <location>
        <begin position="550"/>
        <end position="578"/>
    </location>
</feature>
<organism evidence="9 10">
    <name type="scientific">Podospora didyma</name>
    <dbReference type="NCBI Taxonomy" id="330526"/>
    <lineage>
        <taxon>Eukaryota</taxon>
        <taxon>Fungi</taxon>
        <taxon>Dikarya</taxon>
        <taxon>Ascomycota</taxon>
        <taxon>Pezizomycotina</taxon>
        <taxon>Sordariomycetes</taxon>
        <taxon>Sordariomycetidae</taxon>
        <taxon>Sordariales</taxon>
        <taxon>Podosporaceae</taxon>
        <taxon>Podospora</taxon>
    </lineage>
</organism>
<evidence type="ECO:0000256" key="1">
    <source>
        <dbReference type="ARBA" id="ARBA00000707"/>
    </source>
</evidence>
<evidence type="ECO:0000256" key="6">
    <source>
        <dbReference type="ARBA" id="ARBA00022807"/>
    </source>
</evidence>
<dbReference type="SUPFAM" id="SSF54001">
    <property type="entry name" value="Cysteine proteinases"/>
    <property type="match status" value="1"/>
</dbReference>
<keyword evidence="5" id="KW-0378">Hydrolase</keyword>
<dbReference type="InterPro" id="IPR019400">
    <property type="entry name" value="Peptidase_C65_otubain"/>
</dbReference>
<dbReference type="PROSITE" id="PS50802">
    <property type="entry name" value="OTU"/>
    <property type="match status" value="1"/>
</dbReference>
<dbReference type="InterPro" id="IPR003323">
    <property type="entry name" value="OTU_dom"/>
</dbReference>
<reference evidence="9" key="1">
    <citation type="journal article" date="2023" name="Mol. Phylogenet. Evol.">
        <title>Genome-scale phylogeny and comparative genomics of the fungal order Sordariales.</title>
        <authorList>
            <person name="Hensen N."/>
            <person name="Bonometti L."/>
            <person name="Westerberg I."/>
            <person name="Brannstrom I.O."/>
            <person name="Guillou S."/>
            <person name="Cros-Aarteil S."/>
            <person name="Calhoun S."/>
            <person name="Haridas S."/>
            <person name="Kuo A."/>
            <person name="Mondo S."/>
            <person name="Pangilinan J."/>
            <person name="Riley R."/>
            <person name="LaButti K."/>
            <person name="Andreopoulos B."/>
            <person name="Lipzen A."/>
            <person name="Chen C."/>
            <person name="Yan M."/>
            <person name="Daum C."/>
            <person name="Ng V."/>
            <person name="Clum A."/>
            <person name="Steindorff A."/>
            <person name="Ohm R.A."/>
            <person name="Martin F."/>
            <person name="Silar P."/>
            <person name="Natvig D.O."/>
            <person name="Lalanne C."/>
            <person name="Gautier V."/>
            <person name="Ament-Velasquez S.L."/>
            <person name="Kruys A."/>
            <person name="Hutchinson M.I."/>
            <person name="Powell A.J."/>
            <person name="Barry K."/>
            <person name="Miller A.N."/>
            <person name="Grigoriev I.V."/>
            <person name="Debuchy R."/>
            <person name="Gladieux P."/>
            <person name="Hiltunen Thoren M."/>
            <person name="Johannesson H."/>
        </authorList>
    </citation>
    <scope>NUCLEOTIDE SEQUENCE</scope>
    <source>
        <strain evidence="9">CBS 232.78</strain>
    </source>
</reference>
<keyword evidence="4" id="KW-0833">Ubl conjugation pathway</keyword>
<feature type="region of interest" description="Disordered" evidence="7">
    <location>
        <begin position="88"/>
        <end position="129"/>
    </location>
</feature>
<dbReference type="Pfam" id="PF10275">
    <property type="entry name" value="Peptidase_C65"/>
    <property type="match status" value="1"/>
</dbReference>
<sequence length="578" mass="62203">MFQPQPTAYLVNNGYGVAHSLPQYTFEATPIGLSGGSSSGVGGGGSSGGGGFGGTVAAGTGGPATAVNGSLIYTSPIFSGPASGPFHHFHSNHNTNNSSSSSSSSPSASTSASSTTFNHSSPPPRSVKMEANCDDLAAQEAAAREYQPQLDGPLVGQKTPSTAIAEAYAKADPIYVQKTMALPQTYSHYRPVQGDGNCGWRAIGFGYFEILINRGSKSQVEAEKQRLEGLNSYIETVGNVSAFVFQDMADETIALLDRIAGCIGDREQAMALLTEAFNNPDISNSIVYHFRLLASSWLKGNRDLFSAFITSDMGIEGYSQTTIERHNVEIDHLGLMLLVNVLLKPPGFVLEIAYLDRSIGSQVNTYRFPEEANDQHPSALGPMIHLLYRPDHYDILYPAQMDIQVHRASFSQSYEIASTPLGLHSYGAGTSLLTMIPGFSAPPPGLAPLMDTTTGSPLTSFTPSPVASWMPSPPFSEPPQQAPALTPALAPAAVLAAGLPPLKKVQEHPLRFSEYCQLREYIDNDTWKEPTFQSTSFKNSHFNVAHYQNPNFQPEEYKPGADEFDLPQRPNNRKRGSV</sequence>
<dbReference type="EMBL" id="JAULSW010000008">
    <property type="protein sequence ID" value="KAK3372376.1"/>
    <property type="molecule type" value="Genomic_DNA"/>
</dbReference>
<evidence type="ECO:0000259" key="8">
    <source>
        <dbReference type="PROSITE" id="PS50802"/>
    </source>
</evidence>
<dbReference type="EC" id="3.4.19.12" evidence="2"/>
<dbReference type="PANTHER" id="PTHR12931">
    <property type="entry name" value="UBIQUITIN THIOLESTERASE PROTEIN OTUB"/>
    <property type="match status" value="1"/>
</dbReference>
<dbReference type="InterPro" id="IPR038765">
    <property type="entry name" value="Papain-like_cys_pep_sf"/>
</dbReference>
<evidence type="ECO:0000256" key="2">
    <source>
        <dbReference type="ARBA" id="ARBA00012759"/>
    </source>
</evidence>
<keyword evidence="6" id="KW-0788">Thiol protease</keyword>
<evidence type="ECO:0000256" key="3">
    <source>
        <dbReference type="ARBA" id="ARBA00022670"/>
    </source>
</evidence>
<keyword evidence="3" id="KW-0645">Protease</keyword>